<evidence type="ECO:0000313" key="3">
    <source>
        <dbReference type="Proteomes" id="UP000247980"/>
    </source>
</evidence>
<evidence type="ECO:0000256" key="1">
    <source>
        <dbReference type="SAM" id="Phobius"/>
    </source>
</evidence>
<keyword evidence="3" id="KW-1185">Reference proteome</keyword>
<gene>
    <name evidence="2" type="ORF">CVS30_08905</name>
</gene>
<protein>
    <submittedName>
        <fullName evidence="2">Uncharacterized protein</fullName>
    </submittedName>
</protein>
<keyword evidence="1" id="KW-1133">Transmembrane helix</keyword>
<reference evidence="2 3" key="1">
    <citation type="submission" date="2018-05" db="EMBL/GenBank/DDBJ databases">
        <title>Genetic diversity of glacier-inhabiting Cryobacterium bacteria in China and description of Cryobacterium mengkeensis sp. nov. and Arthrobacter glacialis sp. nov.</title>
        <authorList>
            <person name="Liu Q."/>
            <person name="Xin Y.-H."/>
        </authorList>
    </citation>
    <scope>NUCLEOTIDE SEQUENCE [LARGE SCALE GENOMIC DNA]</scope>
    <source>
        <strain evidence="2 3">B7</strain>
    </source>
</reference>
<keyword evidence="1" id="KW-0812">Transmembrane</keyword>
<evidence type="ECO:0000313" key="2">
    <source>
        <dbReference type="EMBL" id="PYI38667.1"/>
    </source>
</evidence>
<organism evidence="2 3">
    <name type="scientific">Arthrobacter psychrolactophilus</name>
    <dbReference type="NCBI Taxonomy" id="92442"/>
    <lineage>
        <taxon>Bacteria</taxon>
        <taxon>Bacillati</taxon>
        <taxon>Actinomycetota</taxon>
        <taxon>Actinomycetes</taxon>
        <taxon>Micrococcales</taxon>
        <taxon>Micrococcaceae</taxon>
        <taxon>Arthrobacter</taxon>
    </lineage>
</organism>
<keyword evidence="1" id="KW-0472">Membrane</keyword>
<proteinExistence type="predicted"/>
<dbReference type="AlphaFoldDB" id="A0A2V5JG30"/>
<name>A0A2V5JG30_9MICC</name>
<comment type="caution">
    <text evidence="2">The sequence shown here is derived from an EMBL/GenBank/DDBJ whole genome shotgun (WGS) entry which is preliminary data.</text>
</comment>
<accession>A0A2V5JG30</accession>
<sequence length="94" mass="10824">MQFGFPIPWITQDQSQFLYADFPQIVEMWLSRVKTAQVPTDYSWLGFLGNAFMWGAVAWVVGFVGVPWIFSCIPLKVTKSELQSSQRVSIRFTL</sequence>
<feature type="transmembrane region" description="Helical" evidence="1">
    <location>
        <begin position="51"/>
        <end position="70"/>
    </location>
</feature>
<dbReference type="EMBL" id="QJVC01000006">
    <property type="protein sequence ID" value="PYI38667.1"/>
    <property type="molecule type" value="Genomic_DNA"/>
</dbReference>
<dbReference type="Proteomes" id="UP000247980">
    <property type="component" value="Unassembled WGS sequence"/>
</dbReference>